<evidence type="ECO:0000256" key="3">
    <source>
        <dbReference type="ARBA" id="ARBA00022475"/>
    </source>
</evidence>
<evidence type="ECO:0000256" key="1">
    <source>
        <dbReference type="ARBA" id="ARBA00004651"/>
    </source>
</evidence>
<dbReference type="GO" id="GO:0005886">
    <property type="term" value="C:plasma membrane"/>
    <property type="evidence" value="ECO:0007669"/>
    <property type="project" value="UniProtKB-SubCell"/>
</dbReference>
<dbReference type="EMBL" id="BATC01000007">
    <property type="protein sequence ID" value="GAD58471.1"/>
    <property type="molecule type" value="Genomic_DNA"/>
</dbReference>
<evidence type="ECO:0000256" key="5">
    <source>
        <dbReference type="ARBA" id="ARBA00022989"/>
    </source>
</evidence>
<accession>A0A8E0NAK0</accession>
<evidence type="ECO:0000313" key="10">
    <source>
        <dbReference type="Proteomes" id="UP000016569"/>
    </source>
</evidence>
<comment type="similarity">
    <text evidence="2">Belongs to the UPF0702 family.</text>
</comment>
<feature type="transmembrane region" description="Helical" evidence="7">
    <location>
        <begin position="46"/>
        <end position="65"/>
    </location>
</feature>
<keyword evidence="4 7" id="KW-0812">Transmembrane</keyword>
<evidence type="ECO:0000256" key="2">
    <source>
        <dbReference type="ARBA" id="ARBA00006448"/>
    </source>
</evidence>
<evidence type="ECO:0000259" key="8">
    <source>
        <dbReference type="Pfam" id="PF04239"/>
    </source>
</evidence>
<dbReference type="InterPro" id="IPR023090">
    <property type="entry name" value="UPF0702_alpha/beta_dom_sf"/>
</dbReference>
<name>A0A8E0NAK0_9CAUL</name>
<dbReference type="PANTHER" id="PTHR34582:SF6">
    <property type="entry name" value="UPF0702 TRANSMEMBRANE PROTEIN YCAP"/>
    <property type="match status" value="1"/>
</dbReference>
<keyword evidence="5 7" id="KW-1133">Transmembrane helix</keyword>
<keyword evidence="6 7" id="KW-0472">Membrane</keyword>
<feature type="transmembrane region" description="Helical" evidence="7">
    <location>
        <begin position="20"/>
        <end position="39"/>
    </location>
</feature>
<evidence type="ECO:0000256" key="7">
    <source>
        <dbReference type="SAM" id="Phobius"/>
    </source>
</evidence>
<dbReference type="AlphaFoldDB" id="A0A8E0NAK0"/>
<dbReference type="Gene3D" id="3.30.240.20">
    <property type="entry name" value="bsu07140 like domains"/>
    <property type="match status" value="1"/>
</dbReference>
<feature type="domain" description="YetF C-terminal" evidence="8">
    <location>
        <begin position="94"/>
        <end position="159"/>
    </location>
</feature>
<feature type="transmembrane region" description="Helical" evidence="7">
    <location>
        <begin position="71"/>
        <end position="93"/>
    </location>
</feature>
<sequence>METLHAVIGTEGQDIGWLQMSFRATLIFVLGVLIVRFAATRAFGKWSALDIILAVIVGSNLSRALTGSAPFLPTVIATILLVALHGLLAMAAARWSWLSTLTKGSSITLVRDGQMDESAMRHAGIGQGDLRMALRAAGHADLDRVKSASLERNGDISVIGE</sequence>
<evidence type="ECO:0000256" key="6">
    <source>
        <dbReference type="ARBA" id="ARBA00023136"/>
    </source>
</evidence>
<keyword evidence="3" id="KW-1003">Cell membrane</keyword>
<protein>
    <recommendedName>
        <fullName evidence="8">YetF C-terminal domain-containing protein</fullName>
    </recommendedName>
</protein>
<comment type="subcellular location">
    <subcellularLocation>
        <location evidence="1">Cell membrane</location>
        <topology evidence="1">Multi-pass membrane protein</topology>
    </subcellularLocation>
</comment>
<dbReference type="Pfam" id="PF04239">
    <property type="entry name" value="DUF421"/>
    <property type="match status" value="1"/>
</dbReference>
<organism evidence="9 10">
    <name type="scientific">Brevundimonas abyssalis TAR-001</name>
    <dbReference type="NCBI Taxonomy" id="1391729"/>
    <lineage>
        <taxon>Bacteria</taxon>
        <taxon>Pseudomonadati</taxon>
        <taxon>Pseudomonadota</taxon>
        <taxon>Alphaproteobacteria</taxon>
        <taxon>Caulobacterales</taxon>
        <taxon>Caulobacteraceae</taxon>
        <taxon>Brevundimonas</taxon>
    </lineage>
</organism>
<evidence type="ECO:0000256" key="4">
    <source>
        <dbReference type="ARBA" id="ARBA00022692"/>
    </source>
</evidence>
<dbReference type="Proteomes" id="UP000016569">
    <property type="component" value="Unassembled WGS sequence"/>
</dbReference>
<proteinExistence type="inferred from homology"/>
<gene>
    <name evidence="9" type="ORF">MBEBAB_0721</name>
</gene>
<dbReference type="InterPro" id="IPR007353">
    <property type="entry name" value="DUF421"/>
</dbReference>
<comment type="caution">
    <text evidence="9">The sequence shown here is derived from an EMBL/GenBank/DDBJ whole genome shotgun (WGS) entry which is preliminary data.</text>
</comment>
<reference evidence="10" key="1">
    <citation type="journal article" date="2013" name="Genome Announc.">
        <title>Draft Genome Sequence of the Dimorphic Prosthecate Bacterium Brevundimonas abyssalis TAR-001T.</title>
        <authorList>
            <person name="Tsubouchi T."/>
            <person name="Nishi S."/>
            <person name="Usui K."/>
            <person name="Shimane Y."/>
            <person name="Takaki Y."/>
            <person name="Maruyama T."/>
            <person name="Hatada Y."/>
        </authorList>
    </citation>
    <scope>NUCLEOTIDE SEQUENCE [LARGE SCALE GENOMIC DNA]</scope>
    <source>
        <strain evidence="10">TAR-001</strain>
    </source>
</reference>
<dbReference type="PANTHER" id="PTHR34582">
    <property type="entry name" value="UPF0702 TRANSMEMBRANE PROTEIN YCAP"/>
    <property type="match status" value="1"/>
</dbReference>
<evidence type="ECO:0000313" key="9">
    <source>
        <dbReference type="EMBL" id="GAD58471.1"/>
    </source>
</evidence>
<keyword evidence="10" id="KW-1185">Reference proteome</keyword>